<keyword evidence="1" id="KW-0812">Transmembrane</keyword>
<dbReference type="EMBL" id="OM869682">
    <property type="protein sequence ID" value="UPW41859.1"/>
    <property type="molecule type" value="Genomic_DNA"/>
</dbReference>
<accession>A0A976N2V8</accession>
<evidence type="ECO:0000256" key="1">
    <source>
        <dbReference type="SAM" id="Phobius"/>
    </source>
</evidence>
<keyword evidence="1" id="KW-0472">Membrane</keyword>
<reference evidence="2" key="1">
    <citation type="submission" date="2022-02" db="EMBL/GenBank/DDBJ databases">
        <title>Towards deciphering the DNA virus diversity associated with rodent species in the families Cricetidae and Heteromyidae.</title>
        <authorList>
            <person name="Lund M."/>
            <person name="Larsen B.B."/>
            <person name="Gryseels S."/>
            <person name="Kraberger S."/>
            <person name="Rowsey D.M."/>
            <person name="Steger L."/>
            <person name="Yule K.M."/>
            <person name="Upham N.S."/>
            <person name="Worobey M."/>
            <person name="Van Doorslaer K."/>
            <person name="Varsani A."/>
        </authorList>
    </citation>
    <scope>NUCLEOTIDE SEQUENCE</scope>
    <source>
        <strain evidence="2">NeonRodF5_7</strain>
    </source>
</reference>
<proteinExistence type="predicted"/>
<sequence length="155" mass="16865">MINLSGSCKLIKSDGSEGLVFEEFNSIAEFKNLFGRISSLLSVSEYQKAIASDWYAVATGLREILDPVQCSISLPGRLHNADDNTYEDFQYLISFEAVPSDVKKKVSVPLETNVQATIPQTDITLKGKIGLIAALVANALIGFGNVILEILEKVL</sequence>
<feature type="transmembrane region" description="Helical" evidence="1">
    <location>
        <begin position="129"/>
        <end position="148"/>
    </location>
</feature>
<organism evidence="2">
    <name type="scientific">Peromfec virus RodF5_7</name>
    <dbReference type="NCBI Taxonomy" id="2929343"/>
    <lineage>
        <taxon>Viruses</taxon>
        <taxon>Monodnaviria</taxon>
        <taxon>Sangervirae</taxon>
        <taxon>Phixviricota</taxon>
        <taxon>Malgrandaviricetes</taxon>
        <taxon>Petitvirales</taxon>
        <taxon>Microviridae</taxon>
    </lineage>
</organism>
<keyword evidence="1" id="KW-1133">Transmembrane helix</keyword>
<name>A0A976N2V8_9VIRU</name>
<evidence type="ECO:0000313" key="2">
    <source>
        <dbReference type="EMBL" id="UPW41859.1"/>
    </source>
</evidence>
<protein>
    <submittedName>
        <fullName evidence="2">Uncharacterized protein</fullName>
    </submittedName>
</protein>